<feature type="region of interest" description="Disordered" evidence="1">
    <location>
        <begin position="421"/>
        <end position="463"/>
    </location>
</feature>
<accession>A0A8H5FY34</accession>
<dbReference type="OrthoDB" id="3251775at2759"/>
<feature type="compositionally biased region" description="Low complexity" evidence="1">
    <location>
        <begin position="439"/>
        <end position="450"/>
    </location>
</feature>
<feature type="transmembrane region" description="Helical" evidence="2">
    <location>
        <begin position="12"/>
        <end position="29"/>
    </location>
</feature>
<keyword evidence="2" id="KW-1133">Transmembrane helix</keyword>
<proteinExistence type="predicted"/>
<evidence type="ECO:0000256" key="2">
    <source>
        <dbReference type="SAM" id="Phobius"/>
    </source>
</evidence>
<feature type="transmembrane region" description="Helical" evidence="2">
    <location>
        <begin position="122"/>
        <end position="150"/>
    </location>
</feature>
<comment type="caution">
    <text evidence="3">The sequence shown here is derived from an EMBL/GenBank/DDBJ whole genome shotgun (WGS) entry which is preliminary data.</text>
</comment>
<keyword evidence="2" id="KW-0472">Membrane</keyword>
<reference evidence="3 4" key="1">
    <citation type="journal article" date="2020" name="ISME J.">
        <title>Uncovering the hidden diversity of litter-decomposition mechanisms in mushroom-forming fungi.</title>
        <authorList>
            <person name="Floudas D."/>
            <person name="Bentzer J."/>
            <person name="Ahren D."/>
            <person name="Johansson T."/>
            <person name="Persson P."/>
            <person name="Tunlid A."/>
        </authorList>
    </citation>
    <scope>NUCLEOTIDE SEQUENCE [LARGE SCALE GENOMIC DNA]</scope>
    <source>
        <strain evidence="3 4">CBS 146.42</strain>
    </source>
</reference>
<feature type="transmembrane region" description="Helical" evidence="2">
    <location>
        <begin position="526"/>
        <end position="548"/>
    </location>
</feature>
<evidence type="ECO:0000256" key="1">
    <source>
        <dbReference type="SAM" id="MobiDB-lite"/>
    </source>
</evidence>
<evidence type="ECO:0000313" key="3">
    <source>
        <dbReference type="EMBL" id="KAF5353441.1"/>
    </source>
</evidence>
<feature type="transmembrane region" description="Helical" evidence="2">
    <location>
        <begin position="50"/>
        <end position="69"/>
    </location>
</feature>
<organism evidence="3 4">
    <name type="scientific">Leucocoprinus leucothites</name>
    <dbReference type="NCBI Taxonomy" id="201217"/>
    <lineage>
        <taxon>Eukaryota</taxon>
        <taxon>Fungi</taxon>
        <taxon>Dikarya</taxon>
        <taxon>Basidiomycota</taxon>
        <taxon>Agaricomycotina</taxon>
        <taxon>Agaricomycetes</taxon>
        <taxon>Agaricomycetidae</taxon>
        <taxon>Agaricales</taxon>
        <taxon>Agaricineae</taxon>
        <taxon>Agaricaceae</taxon>
        <taxon>Leucocoprinus</taxon>
    </lineage>
</organism>
<dbReference type="EMBL" id="JAACJO010000010">
    <property type="protein sequence ID" value="KAF5353441.1"/>
    <property type="molecule type" value="Genomic_DNA"/>
</dbReference>
<feature type="region of interest" description="Disordered" evidence="1">
    <location>
        <begin position="637"/>
        <end position="681"/>
    </location>
</feature>
<feature type="transmembrane region" description="Helical" evidence="2">
    <location>
        <begin position="218"/>
        <end position="236"/>
    </location>
</feature>
<feature type="region of interest" description="Disordered" evidence="1">
    <location>
        <begin position="596"/>
        <end position="615"/>
    </location>
</feature>
<dbReference type="AlphaFoldDB" id="A0A8H5FY34"/>
<dbReference type="Gene3D" id="2.60.120.260">
    <property type="entry name" value="Galactose-binding domain-like"/>
    <property type="match status" value="1"/>
</dbReference>
<gene>
    <name evidence="3" type="ORF">D9756_008017</name>
</gene>
<dbReference type="Proteomes" id="UP000559027">
    <property type="component" value="Unassembled WGS sequence"/>
</dbReference>
<feature type="transmembrane region" description="Helical" evidence="2">
    <location>
        <begin position="89"/>
        <end position="110"/>
    </location>
</feature>
<evidence type="ECO:0000313" key="4">
    <source>
        <dbReference type="Proteomes" id="UP000559027"/>
    </source>
</evidence>
<feature type="transmembrane region" description="Helical" evidence="2">
    <location>
        <begin position="170"/>
        <end position="192"/>
    </location>
</feature>
<keyword evidence="2" id="KW-0812">Transmembrane</keyword>
<sequence length="681" mass="74295">MEPIIPSGIETPVMATRYMSAIGTSVVFYDRFIRFDEEMIDVWSNLRDRMWLKLLFLCGRHITEVYLIYTTIVTGGFLSNLSQKDCQAFVVTSTLFLKLAVVGTEGVVIYRLRSLWDHSRRITFAIGAMALIVLVTMVVTAVLEITRFLGKVTIASFLKSPLCLFPGEEAVSALVLEGAVLMAWDVFNFLAFTTNTFAKPYRCSYDVFSRFKRDGGRYFIFVRSLYFWMSIFGGDLRFSALPPYKQGAPAKSLKCLLPFSFARLQVPFLDFIGPSTPLGSHFPSAFNFTYDSMVLWTQIDETEKSAFTFENSRNGKWFQVVDSQNFGGTSMMTWSIDTAIRINFRGKAIQLFGTIDQGINVTASMDGGNSDTLFQFTDAKNYRQQLYASQLEYGDHTLLVTQLFDHFPLIVDYIQVDEEETTSPAGSTTPTQMQAQADTTTSRTASSPTTGIQNTASGKSGSAIPISSATNSSAFARASLSTSSFPAYSVSTSSTIAISYPSNNSSASSQIPSSGPTSGSSLSSGGIAGVAIAGAIVLGGILLLACFWRKQRKAKQALRPHPLSLADSSHIYPAFVVDTPNTAISEKAQLRASEALHGNSPRSDHEMSSVVVQGSSVDINPREDRFARMLPSRAFKDTPLMTTSSVPGSSSDHKPSLVGSGSGRRAAETDTELPPYPGSAK</sequence>
<evidence type="ECO:0008006" key="5">
    <source>
        <dbReference type="Google" id="ProtNLM"/>
    </source>
</evidence>
<protein>
    <recommendedName>
        <fullName evidence="5">Transmembrane protein</fullName>
    </recommendedName>
</protein>
<feature type="compositionally biased region" description="Polar residues" evidence="1">
    <location>
        <begin position="640"/>
        <end position="650"/>
    </location>
</feature>
<feature type="compositionally biased region" description="Polar residues" evidence="1">
    <location>
        <begin position="451"/>
        <end position="463"/>
    </location>
</feature>
<name>A0A8H5FY34_9AGAR</name>
<feature type="compositionally biased region" description="Polar residues" evidence="1">
    <location>
        <begin position="422"/>
        <end position="438"/>
    </location>
</feature>
<keyword evidence="4" id="KW-1185">Reference proteome</keyword>